<dbReference type="Gene3D" id="3.40.1580.10">
    <property type="entry name" value="SMI1/KNR4-like"/>
    <property type="match status" value="1"/>
</dbReference>
<evidence type="ECO:0000313" key="3">
    <source>
        <dbReference type="Proteomes" id="UP000502677"/>
    </source>
</evidence>
<evidence type="ECO:0000259" key="1">
    <source>
        <dbReference type="SMART" id="SM00860"/>
    </source>
</evidence>
<dbReference type="Proteomes" id="UP000502677">
    <property type="component" value="Chromosome"/>
</dbReference>
<evidence type="ECO:0000313" key="2">
    <source>
        <dbReference type="EMBL" id="QIK64628.1"/>
    </source>
</evidence>
<dbReference type="SMART" id="SM00860">
    <property type="entry name" value="SMI1_KNR4"/>
    <property type="match status" value="1"/>
</dbReference>
<dbReference type="AlphaFoldDB" id="A0A6G7XJS7"/>
<reference evidence="2 3" key="1">
    <citation type="submission" date="2020-03" db="EMBL/GenBank/DDBJ databases">
        <title>Leucobacter sp. nov., isolated from beetles.</title>
        <authorList>
            <person name="Hyun D.-W."/>
            <person name="Bae J.-W."/>
        </authorList>
    </citation>
    <scope>NUCLEOTIDE SEQUENCE [LARGE SCALE GENOMIC DNA]</scope>
    <source>
        <strain evidence="2 3">HDW9C</strain>
    </source>
</reference>
<dbReference type="SUPFAM" id="SSF160631">
    <property type="entry name" value="SMI1/KNR4-like"/>
    <property type="match status" value="1"/>
</dbReference>
<organism evidence="2 3">
    <name type="scientific">Leucobacter viscericola</name>
    <dbReference type="NCBI Taxonomy" id="2714935"/>
    <lineage>
        <taxon>Bacteria</taxon>
        <taxon>Bacillati</taxon>
        <taxon>Actinomycetota</taxon>
        <taxon>Actinomycetes</taxon>
        <taxon>Micrococcales</taxon>
        <taxon>Microbacteriaceae</taxon>
        <taxon>Leucobacter</taxon>
    </lineage>
</organism>
<dbReference type="InterPro" id="IPR037883">
    <property type="entry name" value="Knr4/Smi1-like_sf"/>
</dbReference>
<name>A0A6G7XJS7_9MICO</name>
<accession>A0A6G7XJS7</accession>
<dbReference type="InterPro" id="IPR018958">
    <property type="entry name" value="Knr4/Smi1-like_dom"/>
</dbReference>
<dbReference type="KEGG" id="lvi:G7068_01075"/>
<dbReference type="Pfam" id="PF09346">
    <property type="entry name" value="SMI1_KNR4"/>
    <property type="match status" value="1"/>
</dbReference>
<sequence length="169" mass="18458">MSGEDEVNEVVWQFADRDVTLEEIAAIQQELGVELPSDYVTCIRKNNGASAEPDLFELETGEQKVFGTLLSFDRESEEFVLDVFNDHKAALPAGAIPIAFDPAGNLICFDYGGDDANPAVVFWNHENAGDKDILMSELGLTATQADAMVRKKLTRIASTFTAFVEGLHG</sequence>
<proteinExistence type="predicted"/>
<protein>
    <submittedName>
        <fullName evidence="2">SMI1/KNR4 family protein</fullName>
    </submittedName>
</protein>
<feature type="domain" description="Knr4/Smi1-like" evidence="1">
    <location>
        <begin position="18"/>
        <end position="166"/>
    </location>
</feature>
<keyword evidence="3" id="KW-1185">Reference proteome</keyword>
<dbReference type="EMBL" id="CP049863">
    <property type="protein sequence ID" value="QIK64628.1"/>
    <property type="molecule type" value="Genomic_DNA"/>
</dbReference>
<gene>
    <name evidence="2" type="ORF">G7068_01075</name>
</gene>